<dbReference type="PANTHER" id="PTHR43425:SF2">
    <property type="entry name" value="OXYGEN-INSENSITIVE NADPH NITROREDUCTASE"/>
    <property type="match status" value="1"/>
</dbReference>
<dbReference type="InterPro" id="IPR029479">
    <property type="entry name" value="Nitroreductase"/>
</dbReference>
<dbReference type="GO" id="GO:0016491">
    <property type="term" value="F:oxidoreductase activity"/>
    <property type="evidence" value="ECO:0007669"/>
    <property type="project" value="UniProtKB-UniRule"/>
</dbReference>
<accession>A0A841CA87</accession>
<evidence type="ECO:0000313" key="8">
    <source>
        <dbReference type="Proteomes" id="UP000562464"/>
    </source>
</evidence>
<dbReference type="InterPro" id="IPR016446">
    <property type="entry name" value="Flavin_OxRdtase_Frp"/>
</dbReference>
<dbReference type="InterPro" id="IPR000415">
    <property type="entry name" value="Nitroreductase-like"/>
</dbReference>
<keyword evidence="3 5" id="KW-0288">FMN</keyword>
<evidence type="ECO:0000259" key="6">
    <source>
        <dbReference type="Pfam" id="PF00881"/>
    </source>
</evidence>
<comment type="similarity">
    <text evidence="1 5">Belongs to the flavin oxidoreductase frp family.</text>
</comment>
<reference evidence="7 8" key="1">
    <citation type="submission" date="2020-08" db="EMBL/GenBank/DDBJ databases">
        <title>Genomic Encyclopedia of Type Strains, Phase IV (KMG-IV): sequencing the most valuable type-strain genomes for metagenomic binning, comparative biology and taxonomic classification.</title>
        <authorList>
            <person name="Goeker M."/>
        </authorList>
    </citation>
    <scope>NUCLEOTIDE SEQUENCE [LARGE SCALE GENOMIC DNA]</scope>
    <source>
        <strain evidence="7 8">DSM 14925</strain>
    </source>
</reference>
<evidence type="ECO:0000313" key="7">
    <source>
        <dbReference type="EMBL" id="MBB5888309.1"/>
    </source>
</evidence>
<sequence length="241" mass="26654">MANIIEIMKAHSSVRKFTDEVIPDKKIREFIEAGRAAGNWKNFQSYSVIIVKSIETKNAIYEAHNSISTKAVMSCSHFIVFVGDMNRAEKAVKLNGGDFQPAGVESILISSIDAALAAENVLLAAEADGFGGVMMGLLREKSVEISDILGLPDYTYPLFGIALGVPAKINPVKPRLPYETMVFNEKYVEQDESVIRAYDEVQSDYAGTRRLGSSWSSRIVEQWGKPEERSSTENLKAKKLL</sequence>
<proteinExistence type="inferred from homology"/>
<dbReference type="Pfam" id="PF00881">
    <property type="entry name" value="Nitroreductase"/>
    <property type="match status" value="1"/>
</dbReference>
<keyword evidence="4 5" id="KW-0560">Oxidoreductase</keyword>
<comment type="caution">
    <text evidence="7">The sequence shown here is derived from an EMBL/GenBank/DDBJ whole genome shotgun (WGS) entry which is preliminary data.</text>
</comment>
<name>A0A841CA87_9LACT</name>
<dbReference type="SUPFAM" id="SSF55469">
    <property type="entry name" value="FMN-dependent nitroreductase-like"/>
    <property type="match status" value="1"/>
</dbReference>
<evidence type="ECO:0000256" key="2">
    <source>
        <dbReference type="ARBA" id="ARBA00022630"/>
    </source>
</evidence>
<dbReference type="EMBL" id="JACHHV010000020">
    <property type="protein sequence ID" value="MBB5888309.1"/>
    <property type="molecule type" value="Genomic_DNA"/>
</dbReference>
<dbReference type="PIRSF" id="PIRSF005426">
    <property type="entry name" value="Frp"/>
    <property type="match status" value="1"/>
</dbReference>
<evidence type="ECO:0000256" key="5">
    <source>
        <dbReference type="PIRNR" id="PIRNR005426"/>
    </source>
</evidence>
<dbReference type="AlphaFoldDB" id="A0A841CA87"/>
<dbReference type="Gene3D" id="3.40.109.10">
    <property type="entry name" value="NADH Oxidase"/>
    <property type="match status" value="1"/>
</dbReference>
<dbReference type="Proteomes" id="UP000562464">
    <property type="component" value="Unassembled WGS sequence"/>
</dbReference>
<keyword evidence="8" id="KW-1185">Reference proteome</keyword>
<keyword evidence="2 5" id="KW-0285">Flavoprotein</keyword>
<dbReference type="PANTHER" id="PTHR43425">
    <property type="entry name" value="OXYGEN-INSENSITIVE NADPH NITROREDUCTASE"/>
    <property type="match status" value="1"/>
</dbReference>
<protein>
    <submittedName>
        <fullName evidence="7">Nitroreductase</fullName>
    </submittedName>
</protein>
<organism evidence="7 8">
    <name type="scientific">Lactovum miscens</name>
    <dbReference type="NCBI Taxonomy" id="190387"/>
    <lineage>
        <taxon>Bacteria</taxon>
        <taxon>Bacillati</taxon>
        <taxon>Bacillota</taxon>
        <taxon>Bacilli</taxon>
        <taxon>Lactobacillales</taxon>
        <taxon>Streptococcaceae</taxon>
        <taxon>Lactovum</taxon>
    </lineage>
</organism>
<gene>
    <name evidence="7" type="ORF">HNQ37_001202</name>
</gene>
<evidence type="ECO:0000256" key="4">
    <source>
        <dbReference type="ARBA" id="ARBA00023002"/>
    </source>
</evidence>
<evidence type="ECO:0000256" key="3">
    <source>
        <dbReference type="ARBA" id="ARBA00022643"/>
    </source>
</evidence>
<dbReference type="RefSeq" id="WP_183540252.1">
    <property type="nucleotide sequence ID" value="NZ_JACHHV010000020.1"/>
</dbReference>
<feature type="domain" description="Nitroreductase" evidence="6">
    <location>
        <begin position="10"/>
        <end position="164"/>
    </location>
</feature>
<evidence type="ECO:0000256" key="1">
    <source>
        <dbReference type="ARBA" id="ARBA00008366"/>
    </source>
</evidence>
<keyword evidence="5" id="KW-0521">NADP</keyword>